<dbReference type="PROSITE" id="PS00189">
    <property type="entry name" value="LIPOYL"/>
    <property type="match status" value="1"/>
</dbReference>
<dbReference type="AlphaFoldDB" id="A0A5J4YZM6"/>
<dbReference type="InterPro" id="IPR003016">
    <property type="entry name" value="2-oxoA_DH_lipoyl-BS"/>
</dbReference>
<organism evidence="8 9">
    <name type="scientific">Porphyridium purpureum</name>
    <name type="common">Red alga</name>
    <name type="synonym">Porphyridium cruentum</name>
    <dbReference type="NCBI Taxonomy" id="35688"/>
    <lineage>
        <taxon>Eukaryota</taxon>
        <taxon>Rhodophyta</taxon>
        <taxon>Bangiophyceae</taxon>
        <taxon>Porphyridiales</taxon>
        <taxon>Porphyridiaceae</taxon>
        <taxon>Porphyridium</taxon>
    </lineage>
</organism>
<sequence length="290" mass="30839">MPNARVWLGEGTRARSGRECVGEQRGRPGRRAGGNGGDGASVAGPASARIALRPAAAAMAQRNAWQLTSRGFCAEAQNPADRRYAKSHEWCKVEGNTATMGITAHAAGELGDIVFVDLPQVGDAVTAGETCAAVESVKAASDIYAPVSGKVVGINDLLADQPASVNEDAFGNGWMVKIEMDSPSEVDALMDAEAYTKSFKKMLVTLTQATYDPATTQRRGKWRLHRPQPMHCTLDANCTATRAASPSTRVRRYGLMLRARTRHGHFLDGGRAPLCAASDLSSADRTGLLK</sequence>
<dbReference type="InterPro" id="IPR017453">
    <property type="entry name" value="GCV_H_sub"/>
</dbReference>
<evidence type="ECO:0000256" key="3">
    <source>
        <dbReference type="ARBA" id="ARBA00022946"/>
    </source>
</evidence>
<keyword evidence="9" id="KW-1185">Reference proteome</keyword>
<evidence type="ECO:0000313" key="8">
    <source>
        <dbReference type="EMBL" id="KAA8496528.1"/>
    </source>
</evidence>
<comment type="subcellular location">
    <subcellularLocation>
        <location evidence="5">Mitochondrion</location>
    </subcellularLocation>
</comment>
<dbReference type="NCBIfam" id="TIGR00527">
    <property type="entry name" value="gcvH"/>
    <property type="match status" value="1"/>
</dbReference>
<comment type="cofactor">
    <cofactor evidence="5">
        <name>(R)-lipoate</name>
        <dbReference type="ChEBI" id="CHEBI:83088"/>
    </cofactor>
    <text evidence="5">Binds 1 lipoyl cofactor covalently.</text>
</comment>
<evidence type="ECO:0000256" key="2">
    <source>
        <dbReference type="ARBA" id="ARBA00022823"/>
    </source>
</evidence>
<keyword evidence="2 4" id="KW-0450">Lipoyl</keyword>
<dbReference type="InterPro" id="IPR011053">
    <property type="entry name" value="Single_hybrid_motif"/>
</dbReference>
<keyword evidence="5" id="KW-0496">Mitochondrion</keyword>
<dbReference type="EMBL" id="VRMN01000002">
    <property type="protein sequence ID" value="KAA8496528.1"/>
    <property type="molecule type" value="Genomic_DNA"/>
</dbReference>
<dbReference type="OrthoDB" id="10264154at2759"/>
<dbReference type="GO" id="GO:0019464">
    <property type="term" value="P:glycine decarboxylation via glycine cleavage system"/>
    <property type="evidence" value="ECO:0007669"/>
    <property type="project" value="UniProtKB-UniRule"/>
</dbReference>
<comment type="caution">
    <text evidence="8">The sequence shown here is derived from an EMBL/GenBank/DDBJ whole genome shotgun (WGS) entry which is preliminary data.</text>
</comment>
<feature type="region of interest" description="Disordered" evidence="6">
    <location>
        <begin position="1"/>
        <end position="42"/>
    </location>
</feature>
<protein>
    <recommendedName>
        <fullName evidence="5">Glycine cleavage system H protein</fullName>
    </recommendedName>
</protein>
<accession>A0A5J4YZM6</accession>
<dbReference type="NCBIfam" id="NF002270">
    <property type="entry name" value="PRK01202.1"/>
    <property type="match status" value="1"/>
</dbReference>
<dbReference type="PANTHER" id="PTHR11715">
    <property type="entry name" value="GLYCINE CLEAVAGE SYSTEM H PROTEIN"/>
    <property type="match status" value="1"/>
</dbReference>
<dbReference type="InterPro" id="IPR002930">
    <property type="entry name" value="GCV_H"/>
</dbReference>
<dbReference type="Gene3D" id="2.40.50.100">
    <property type="match status" value="1"/>
</dbReference>
<dbReference type="InterPro" id="IPR033753">
    <property type="entry name" value="GCV_H/Fam206"/>
</dbReference>
<reference evidence="9" key="1">
    <citation type="journal article" date="2019" name="Nat. Commun.">
        <title>Expansion of phycobilisome linker gene families in mesophilic red algae.</title>
        <authorList>
            <person name="Lee J."/>
            <person name="Kim D."/>
            <person name="Bhattacharya D."/>
            <person name="Yoon H.S."/>
        </authorList>
    </citation>
    <scope>NUCLEOTIDE SEQUENCE [LARGE SCALE GENOMIC DNA]</scope>
    <source>
        <strain evidence="9">CCMP 1328</strain>
    </source>
</reference>
<comment type="function">
    <text evidence="5">The H protein shuttles the methylamine group of glycine from the P protein to the T protein.</text>
</comment>
<evidence type="ECO:0000256" key="6">
    <source>
        <dbReference type="SAM" id="MobiDB-lite"/>
    </source>
</evidence>
<dbReference type="CDD" id="cd06848">
    <property type="entry name" value="GCS_H"/>
    <property type="match status" value="1"/>
</dbReference>
<evidence type="ECO:0000256" key="5">
    <source>
        <dbReference type="RuleBase" id="RU364055"/>
    </source>
</evidence>
<gene>
    <name evidence="8" type="ORF">FVE85_0257</name>
</gene>
<feature type="modified residue" description="N6-lipoyllysine" evidence="4">
    <location>
        <position position="138"/>
    </location>
</feature>
<feature type="compositionally biased region" description="Basic and acidic residues" evidence="6">
    <location>
        <begin position="12"/>
        <end position="26"/>
    </location>
</feature>
<evidence type="ECO:0000313" key="9">
    <source>
        <dbReference type="Proteomes" id="UP000324585"/>
    </source>
</evidence>
<keyword evidence="3 5" id="KW-0809">Transit peptide</keyword>
<dbReference type="PANTHER" id="PTHR11715:SF3">
    <property type="entry name" value="GLYCINE CLEAVAGE SYSTEM H PROTEIN-RELATED"/>
    <property type="match status" value="1"/>
</dbReference>
<evidence type="ECO:0000256" key="1">
    <source>
        <dbReference type="ARBA" id="ARBA00009249"/>
    </source>
</evidence>
<evidence type="ECO:0000256" key="4">
    <source>
        <dbReference type="PIRSR" id="PIRSR617453-50"/>
    </source>
</evidence>
<dbReference type="Proteomes" id="UP000324585">
    <property type="component" value="Unassembled WGS sequence"/>
</dbReference>
<comment type="subunit">
    <text evidence="5">The glycine cleavage system is composed of four proteins: P, T, L and H.</text>
</comment>
<evidence type="ECO:0000259" key="7">
    <source>
        <dbReference type="PROSITE" id="PS50968"/>
    </source>
</evidence>
<dbReference type="Pfam" id="PF01597">
    <property type="entry name" value="GCV_H"/>
    <property type="match status" value="1"/>
</dbReference>
<dbReference type="InterPro" id="IPR000089">
    <property type="entry name" value="Biotin_lipoyl"/>
</dbReference>
<proteinExistence type="inferred from homology"/>
<dbReference type="SUPFAM" id="SSF51230">
    <property type="entry name" value="Single hybrid motif"/>
    <property type="match status" value="1"/>
</dbReference>
<dbReference type="HAMAP" id="MF_00272">
    <property type="entry name" value="GcvH"/>
    <property type="match status" value="1"/>
</dbReference>
<dbReference type="GO" id="GO:0005960">
    <property type="term" value="C:glycine cleavage complex"/>
    <property type="evidence" value="ECO:0007669"/>
    <property type="project" value="UniProtKB-UniRule"/>
</dbReference>
<feature type="domain" description="Lipoyl-binding" evidence="7">
    <location>
        <begin position="97"/>
        <end position="179"/>
    </location>
</feature>
<dbReference type="PROSITE" id="PS50968">
    <property type="entry name" value="BIOTINYL_LIPOYL"/>
    <property type="match status" value="1"/>
</dbReference>
<dbReference type="GO" id="GO:0005739">
    <property type="term" value="C:mitochondrion"/>
    <property type="evidence" value="ECO:0007669"/>
    <property type="project" value="UniProtKB-SubCell"/>
</dbReference>
<comment type="similarity">
    <text evidence="1 5">Belongs to the GcvH family.</text>
</comment>
<name>A0A5J4YZM6_PORPP</name>
<dbReference type="GO" id="GO:0009249">
    <property type="term" value="P:protein lipoylation"/>
    <property type="evidence" value="ECO:0007669"/>
    <property type="project" value="TreeGrafter"/>
</dbReference>